<dbReference type="CDD" id="cd00657">
    <property type="entry name" value="Ferritin_like"/>
    <property type="match status" value="1"/>
</dbReference>
<dbReference type="SUPFAM" id="SSF47240">
    <property type="entry name" value="Ferritin-like"/>
    <property type="match status" value="1"/>
</dbReference>
<dbReference type="RefSeq" id="WP_344893611.1">
    <property type="nucleotide sequence ID" value="NZ_BAABAS010000005.1"/>
</dbReference>
<protein>
    <recommendedName>
        <fullName evidence="2">DUF4439 domain-containing protein</fullName>
    </recommendedName>
</protein>
<name>A0ABP8BY65_9ACTN</name>
<accession>A0ABP8BY65</accession>
<keyword evidence="4" id="KW-1185">Reference proteome</keyword>
<feature type="domain" description="DUF4439" evidence="2">
    <location>
        <begin position="193"/>
        <end position="325"/>
    </location>
</feature>
<evidence type="ECO:0000313" key="3">
    <source>
        <dbReference type="EMBL" id="GAA4229141.1"/>
    </source>
</evidence>
<evidence type="ECO:0000256" key="1">
    <source>
        <dbReference type="SAM" id="MobiDB-lite"/>
    </source>
</evidence>
<dbReference type="Proteomes" id="UP001501710">
    <property type="component" value="Unassembled WGS sequence"/>
</dbReference>
<dbReference type="InterPro" id="IPR012347">
    <property type="entry name" value="Ferritin-like"/>
</dbReference>
<feature type="region of interest" description="Disordered" evidence="1">
    <location>
        <begin position="108"/>
        <end position="128"/>
    </location>
</feature>
<sequence>MPQATPCPPEVLSRRLLLGRGVALGGGALVLPWLAGCTAEGRAEGASASRPDLATLVGAIASEQNLIAAYEAARSADATLAGRLDPVLAHHREHLAVLKRHYVPGSGDRADEGGGIPSPSTSLLGGDGGTLAELRDAEDRAARERMADATKAAPGLAQLLASIGACEAGHAMAVRRTVRAVAPPVRSKSGVEAVQAVLAVEHAAVYGYGVLGARLRGALRATATTIWNDHRARRDELISVLAVTPVAAAPAYRLPVKPDTARDAARLAAALEDGLVPAYVGLAGASSPGLRAFAADGARRAMARSAAWLAKAGAPAPRDAFPGLPSGALSPRREPGE</sequence>
<comment type="caution">
    <text evidence="3">The sequence shown here is derived from an EMBL/GenBank/DDBJ whole genome shotgun (WGS) entry which is preliminary data.</text>
</comment>
<dbReference type="InterPro" id="IPR006311">
    <property type="entry name" value="TAT_signal"/>
</dbReference>
<gene>
    <name evidence="3" type="ORF">GCM10022254_20940</name>
</gene>
<dbReference type="InterPro" id="IPR029447">
    <property type="entry name" value="DUF4439"/>
</dbReference>
<evidence type="ECO:0000313" key="4">
    <source>
        <dbReference type="Proteomes" id="UP001501710"/>
    </source>
</evidence>
<evidence type="ECO:0000259" key="2">
    <source>
        <dbReference type="Pfam" id="PF14530"/>
    </source>
</evidence>
<reference evidence="4" key="1">
    <citation type="journal article" date="2019" name="Int. J. Syst. Evol. Microbiol.">
        <title>The Global Catalogue of Microorganisms (GCM) 10K type strain sequencing project: providing services to taxonomists for standard genome sequencing and annotation.</title>
        <authorList>
            <consortium name="The Broad Institute Genomics Platform"/>
            <consortium name="The Broad Institute Genome Sequencing Center for Infectious Disease"/>
            <person name="Wu L."/>
            <person name="Ma J."/>
        </authorList>
    </citation>
    <scope>NUCLEOTIDE SEQUENCE [LARGE SCALE GENOMIC DNA]</scope>
    <source>
        <strain evidence="4">JCM 17440</strain>
    </source>
</reference>
<organism evidence="3 4">
    <name type="scientific">Actinomadura meridiana</name>
    <dbReference type="NCBI Taxonomy" id="559626"/>
    <lineage>
        <taxon>Bacteria</taxon>
        <taxon>Bacillati</taxon>
        <taxon>Actinomycetota</taxon>
        <taxon>Actinomycetes</taxon>
        <taxon>Streptosporangiales</taxon>
        <taxon>Thermomonosporaceae</taxon>
        <taxon>Actinomadura</taxon>
    </lineage>
</organism>
<dbReference type="InterPro" id="IPR009078">
    <property type="entry name" value="Ferritin-like_SF"/>
</dbReference>
<dbReference type="PROSITE" id="PS51318">
    <property type="entry name" value="TAT"/>
    <property type="match status" value="1"/>
</dbReference>
<dbReference type="Pfam" id="PF14530">
    <property type="entry name" value="DUF4439"/>
    <property type="match status" value="1"/>
</dbReference>
<feature type="region of interest" description="Disordered" evidence="1">
    <location>
        <begin position="314"/>
        <end position="337"/>
    </location>
</feature>
<dbReference type="EMBL" id="BAABAS010000005">
    <property type="protein sequence ID" value="GAA4229141.1"/>
    <property type="molecule type" value="Genomic_DNA"/>
</dbReference>
<dbReference type="Gene3D" id="1.20.1260.10">
    <property type="match status" value="1"/>
</dbReference>
<proteinExistence type="predicted"/>